<dbReference type="PANTHER" id="PTHR30502:SF0">
    <property type="entry name" value="PHOSPHOENOLPYRUVATE CARBOXYLASE FAMILY PROTEIN"/>
    <property type="match status" value="1"/>
</dbReference>
<dbReference type="GO" id="GO:0005737">
    <property type="term" value="C:cytoplasm"/>
    <property type="evidence" value="ECO:0007669"/>
    <property type="project" value="TreeGrafter"/>
</dbReference>
<comment type="caution">
    <text evidence="5">The sequence shown here is derived from an EMBL/GenBank/DDBJ whole genome shotgun (WGS) entry which is preliminary data.</text>
</comment>
<dbReference type="SUPFAM" id="SSF51621">
    <property type="entry name" value="Phosphoenolpyruvate/pyruvate domain"/>
    <property type="match status" value="1"/>
</dbReference>
<name>A0A5J4S7T9_9ZZZZ</name>
<keyword evidence="2" id="KW-0479">Metal-binding</keyword>
<comment type="similarity">
    <text evidence="1">Belongs to the HpcH/HpaI aldolase family.</text>
</comment>
<proteinExistence type="inferred from homology"/>
<dbReference type="InterPro" id="IPR015813">
    <property type="entry name" value="Pyrv/PenolPyrv_kinase-like_dom"/>
</dbReference>
<dbReference type="InterPro" id="IPR040442">
    <property type="entry name" value="Pyrv_kinase-like_dom_sf"/>
</dbReference>
<dbReference type="EC" id="4.1.2.53" evidence="5"/>
<feature type="domain" description="HpcH/HpaI aldolase/citrate lyase" evidence="4">
    <location>
        <begin position="21"/>
        <end position="240"/>
    </location>
</feature>
<dbReference type="GO" id="GO:0046872">
    <property type="term" value="F:metal ion binding"/>
    <property type="evidence" value="ECO:0007669"/>
    <property type="project" value="UniProtKB-KW"/>
</dbReference>
<evidence type="ECO:0000313" key="5">
    <source>
        <dbReference type="EMBL" id="KAA6341475.1"/>
    </source>
</evidence>
<dbReference type="EMBL" id="SNRY01000386">
    <property type="protein sequence ID" value="KAA6341475.1"/>
    <property type="molecule type" value="Genomic_DNA"/>
</dbReference>
<dbReference type="Gene3D" id="3.20.20.60">
    <property type="entry name" value="Phosphoenolpyruvate-binding domains"/>
    <property type="match status" value="1"/>
</dbReference>
<reference evidence="5" key="1">
    <citation type="submission" date="2019-03" db="EMBL/GenBank/DDBJ databases">
        <title>Single cell metagenomics reveals metabolic interactions within the superorganism composed of flagellate Streblomastix strix and complex community of Bacteroidetes bacteria on its surface.</title>
        <authorList>
            <person name="Treitli S.C."/>
            <person name="Kolisko M."/>
            <person name="Husnik F."/>
            <person name="Keeling P."/>
            <person name="Hampl V."/>
        </authorList>
    </citation>
    <scope>NUCLEOTIDE SEQUENCE</scope>
    <source>
        <strain evidence="5">STM</strain>
    </source>
</reference>
<evidence type="ECO:0000259" key="4">
    <source>
        <dbReference type="Pfam" id="PF03328"/>
    </source>
</evidence>
<accession>A0A5J4S7T9</accession>
<dbReference type="AlphaFoldDB" id="A0A5J4S7T9"/>
<organism evidence="5">
    <name type="scientific">termite gut metagenome</name>
    <dbReference type="NCBI Taxonomy" id="433724"/>
    <lineage>
        <taxon>unclassified sequences</taxon>
        <taxon>metagenomes</taxon>
        <taxon>organismal metagenomes</taxon>
    </lineage>
</organism>
<gene>
    <name evidence="5" type="ORF">EZS27_010715</name>
</gene>
<evidence type="ECO:0000256" key="3">
    <source>
        <dbReference type="ARBA" id="ARBA00023239"/>
    </source>
</evidence>
<keyword evidence="3 5" id="KW-0456">Lyase</keyword>
<dbReference type="Pfam" id="PF03328">
    <property type="entry name" value="HpcH_HpaI"/>
    <property type="match status" value="1"/>
</dbReference>
<sequence length="255" mass="27532">MKVLRAFKDKLAKGEAVYGPFMKTVDAAFVECAGYAGFDFVILDMEHGPASFSDLQNLIRGAVAAGIVPIVRTYDSSETAISKALDLGAKGIQVPQIQSAEEAKEVVKAAKYFPKGERGVCRFVRAAKYSATPRNEYFELANEALVILQVEGKQVLNELDSILSVAGLDILFVGPYDLSQSLGVPGQVSHPSVLAAIKEIAEQSRKAGVVVGVFCDTFEAVALWRKAGIQYLSYSVDVGIYTEACANIVRQLRTN</sequence>
<dbReference type="GO" id="GO:0106099">
    <property type="term" value="F:2-keto-3-deoxy-L-rhamnonate aldolase activity"/>
    <property type="evidence" value="ECO:0007669"/>
    <property type="project" value="UniProtKB-EC"/>
</dbReference>
<dbReference type="PANTHER" id="PTHR30502">
    <property type="entry name" value="2-KETO-3-DEOXY-L-RHAMNONATE ALDOLASE"/>
    <property type="match status" value="1"/>
</dbReference>
<evidence type="ECO:0000256" key="2">
    <source>
        <dbReference type="ARBA" id="ARBA00022723"/>
    </source>
</evidence>
<dbReference type="InterPro" id="IPR005000">
    <property type="entry name" value="Aldolase/citrate-lyase_domain"/>
</dbReference>
<dbReference type="InterPro" id="IPR050251">
    <property type="entry name" value="HpcH-HpaI_aldolase"/>
</dbReference>
<evidence type="ECO:0000256" key="1">
    <source>
        <dbReference type="ARBA" id="ARBA00005568"/>
    </source>
</evidence>
<protein>
    <submittedName>
        <fullName evidence="5">2-keto-3-deoxy-L-rhamnonate aldolase</fullName>
        <ecNumber evidence="5">4.1.2.53</ecNumber>
    </submittedName>
</protein>